<comment type="similarity">
    <text evidence="3">Belongs to the GST superfamily. Sigma family.</text>
</comment>
<dbReference type="GO" id="GO:0004364">
    <property type="term" value="F:glutathione transferase activity"/>
    <property type="evidence" value="ECO:0007669"/>
    <property type="project" value="UniProtKB-EC"/>
</dbReference>
<dbReference type="Gene3D" id="1.20.1050.10">
    <property type="match status" value="1"/>
</dbReference>
<comment type="caution">
    <text evidence="7">The sequence shown here is derived from an EMBL/GenBank/DDBJ whole genome shotgun (WGS) entry which is preliminary data.</text>
</comment>
<dbReference type="InterPro" id="IPR036249">
    <property type="entry name" value="Thioredoxin-like_sf"/>
</dbReference>
<dbReference type="InterPro" id="IPR036282">
    <property type="entry name" value="Glutathione-S-Trfase_C_sf"/>
</dbReference>
<dbReference type="EMBL" id="LNIX01000005">
    <property type="protein sequence ID" value="OXA54604.1"/>
    <property type="molecule type" value="Genomic_DNA"/>
</dbReference>
<dbReference type="SFLD" id="SFLDG01205">
    <property type="entry name" value="AMPS.1"/>
    <property type="match status" value="1"/>
</dbReference>
<dbReference type="PROSITE" id="PS50405">
    <property type="entry name" value="GST_CTER"/>
    <property type="match status" value="1"/>
</dbReference>
<dbReference type="SFLD" id="SFLDG00363">
    <property type="entry name" value="AMPS_(cytGST):_Alpha-__Mu-__Pi"/>
    <property type="match status" value="1"/>
</dbReference>
<dbReference type="InterPro" id="IPR040079">
    <property type="entry name" value="Glutathione_S-Trfase"/>
</dbReference>
<dbReference type="PANTHER" id="PTHR11571">
    <property type="entry name" value="GLUTATHIONE S-TRANSFERASE"/>
    <property type="match status" value="1"/>
</dbReference>
<evidence type="ECO:0000259" key="5">
    <source>
        <dbReference type="PROSITE" id="PS50404"/>
    </source>
</evidence>
<feature type="domain" description="GST N-terminal" evidence="5">
    <location>
        <begin position="1"/>
        <end position="83"/>
    </location>
</feature>
<dbReference type="PROSITE" id="PS50404">
    <property type="entry name" value="GST_NTER"/>
    <property type="match status" value="1"/>
</dbReference>
<evidence type="ECO:0000313" key="8">
    <source>
        <dbReference type="Proteomes" id="UP000198287"/>
    </source>
</evidence>
<evidence type="ECO:0000256" key="4">
    <source>
        <dbReference type="ARBA" id="ARBA00047960"/>
    </source>
</evidence>
<reference evidence="7 8" key="1">
    <citation type="submission" date="2015-12" db="EMBL/GenBank/DDBJ databases">
        <title>The genome of Folsomia candida.</title>
        <authorList>
            <person name="Faddeeva A."/>
            <person name="Derks M.F."/>
            <person name="Anvar Y."/>
            <person name="Smit S."/>
            <person name="Van Straalen N."/>
            <person name="Roelofs D."/>
        </authorList>
    </citation>
    <scope>NUCLEOTIDE SEQUENCE [LARGE SCALE GENOMIC DNA]</scope>
    <source>
        <strain evidence="7 8">VU population</strain>
        <tissue evidence="7">Whole body</tissue>
    </source>
</reference>
<dbReference type="SUPFAM" id="SSF52833">
    <property type="entry name" value="Thioredoxin-like"/>
    <property type="match status" value="1"/>
</dbReference>
<keyword evidence="2 7" id="KW-0808">Transferase</keyword>
<comment type="catalytic activity">
    <reaction evidence="4">
        <text>RX + glutathione = an S-substituted glutathione + a halide anion + H(+)</text>
        <dbReference type="Rhea" id="RHEA:16437"/>
        <dbReference type="ChEBI" id="CHEBI:15378"/>
        <dbReference type="ChEBI" id="CHEBI:16042"/>
        <dbReference type="ChEBI" id="CHEBI:17792"/>
        <dbReference type="ChEBI" id="CHEBI:57925"/>
        <dbReference type="ChEBI" id="CHEBI:90779"/>
        <dbReference type="EC" id="2.5.1.18"/>
    </reaction>
</comment>
<dbReference type="InterPro" id="IPR004046">
    <property type="entry name" value="GST_C"/>
</dbReference>
<feature type="domain" description="GST C-terminal" evidence="6">
    <location>
        <begin position="85"/>
        <end position="208"/>
    </location>
</feature>
<dbReference type="OrthoDB" id="414243at2759"/>
<dbReference type="Pfam" id="PF14497">
    <property type="entry name" value="GST_C_3"/>
    <property type="match status" value="1"/>
</dbReference>
<proteinExistence type="inferred from homology"/>
<evidence type="ECO:0000313" key="7">
    <source>
        <dbReference type="EMBL" id="OXA54604.1"/>
    </source>
</evidence>
<organism evidence="7 8">
    <name type="scientific">Folsomia candida</name>
    <name type="common">Springtail</name>
    <dbReference type="NCBI Taxonomy" id="158441"/>
    <lineage>
        <taxon>Eukaryota</taxon>
        <taxon>Metazoa</taxon>
        <taxon>Ecdysozoa</taxon>
        <taxon>Arthropoda</taxon>
        <taxon>Hexapoda</taxon>
        <taxon>Collembola</taxon>
        <taxon>Entomobryomorpha</taxon>
        <taxon>Isotomoidea</taxon>
        <taxon>Isotomidae</taxon>
        <taxon>Proisotominae</taxon>
        <taxon>Folsomia</taxon>
    </lineage>
</organism>
<dbReference type="FunFam" id="1.20.1050.10:FF:000030">
    <property type="entry name" value="Glutathione S-transferase S1"/>
    <property type="match status" value="1"/>
</dbReference>
<keyword evidence="8" id="KW-1185">Reference proteome</keyword>
<dbReference type="SFLD" id="SFLDS00019">
    <property type="entry name" value="Glutathione_Transferase_(cytos"/>
    <property type="match status" value="1"/>
</dbReference>
<evidence type="ECO:0000259" key="6">
    <source>
        <dbReference type="PROSITE" id="PS50405"/>
    </source>
</evidence>
<name>A0A226EBS3_FOLCA</name>
<dbReference type="InterPro" id="IPR004045">
    <property type="entry name" value="Glutathione_S-Trfase_N"/>
</dbReference>
<evidence type="ECO:0000256" key="2">
    <source>
        <dbReference type="ARBA" id="ARBA00022679"/>
    </source>
</evidence>
<dbReference type="CDD" id="cd03192">
    <property type="entry name" value="GST_C_Sigma_like"/>
    <property type="match status" value="1"/>
</dbReference>
<dbReference type="STRING" id="158441.A0A226EBS3"/>
<dbReference type="Pfam" id="PF02798">
    <property type="entry name" value="GST_N"/>
    <property type="match status" value="1"/>
</dbReference>
<dbReference type="SUPFAM" id="SSF47616">
    <property type="entry name" value="GST C-terminal domain-like"/>
    <property type="match status" value="1"/>
</dbReference>
<evidence type="ECO:0000256" key="3">
    <source>
        <dbReference type="ARBA" id="ARBA00038317"/>
    </source>
</evidence>
<dbReference type="InterPro" id="IPR050213">
    <property type="entry name" value="GST_superfamily"/>
</dbReference>
<dbReference type="Proteomes" id="UP000198287">
    <property type="component" value="Unassembled WGS sequence"/>
</dbReference>
<sequence length="208" mass="23931">MAYKLYYYDGRGYAEPIRMILSYGGVDFEDIRAPMFPIPQPLPADIKAKSTWGQVPFIEFDGKKLNQSLAITRYFAKKFDLVGSNEFEAAQCDEYVDTVVDYVKAWFPLVMEQDAEKLKKMEEEVTKSSREKYLSKFNAIILENGGQFLVGKKMTWADIYFAQALNNGELIHGTKFTEEYPGLKAMYDNVFNTPAIKKWVKGRPSTKF</sequence>
<evidence type="ECO:0000256" key="1">
    <source>
        <dbReference type="ARBA" id="ARBA00012452"/>
    </source>
</evidence>
<dbReference type="InterPro" id="IPR010987">
    <property type="entry name" value="Glutathione-S-Trfase_C-like"/>
</dbReference>
<dbReference type="AlphaFoldDB" id="A0A226EBS3"/>
<protein>
    <recommendedName>
        <fullName evidence="1">glutathione transferase</fullName>
        <ecNumber evidence="1">2.5.1.18</ecNumber>
    </recommendedName>
</protein>
<gene>
    <name evidence="7" type="ORF">Fcan01_10669</name>
</gene>
<dbReference type="PANTHER" id="PTHR11571:SF224">
    <property type="entry name" value="HEMATOPOIETIC PROSTAGLANDIN D SYNTHASE"/>
    <property type="match status" value="1"/>
</dbReference>
<dbReference type="OMA" id="VYFNVMG"/>
<dbReference type="CDD" id="cd03039">
    <property type="entry name" value="GST_N_Sigma_like"/>
    <property type="match status" value="1"/>
</dbReference>
<dbReference type="EC" id="2.5.1.18" evidence="1"/>
<dbReference type="GO" id="GO:0006749">
    <property type="term" value="P:glutathione metabolic process"/>
    <property type="evidence" value="ECO:0007669"/>
    <property type="project" value="TreeGrafter"/>
</dbReference>
<dbReference type="Gene3D" id="3.40.30.10">
    <property type="entry name" value="Glutaredoxin"/>
    <property type="match status" value="1"/>
</dbReference>
<accession>A0A226EBS3</accession>